<dbReference type="EC" id="6.3.2.13" evidence="11"/>
<comment type="PTM">
    <text evidence="11">Carboxylation is probably crucial for Mg(2+) binding and, consequently, for the gamma-phosphate positioning of ATP.</text>
</comment>
<evidence type="ECO:0000259" key="13">
    <source>
        <dbReference type="Pfam" id="PF01225"/>
    </source>
</evidence>
<accession>A0A1Y0IDV1</accession>
<evidence type="ECO:0000256" key="3">
    <source>
        <dbReference type="ARBA" id="ARBA00022598"/>
    </source>
</evidence>
<feature type="binding site" evidence="11">
    <location>
        <position position="39"/>
    </location>
    <ligand>
        <name>UDP-N-acetyl-alpha-D-muramoyl-L-alanyl-D-glutamate</name>
        <dbReference type="ChEBI" id="CHEBI:83900"/>
    </ligand>
</feature>
<feature type="binding site" evidence="11">
    <location>
        <position position="199"/>
    </location>
    <ligand>
        <name>UDP-N-acetyl-alpha-D-muramoyl-L-alanyl-D-glutamate</name>
        <dbReference type="ChEBI" id="CHEBI:83900"/>
    </ligand>
</feature>
<dbReference type="PANTHER" id="PTHR23135">
    <property type="entry name" value="MUR LIGASE FAMILY MEMBER"/>
    <property type="match status" value="1"/>
</dbReference>
<feature type="domain" description="Mur ligase N-terminal catalytic" evidence="13">
    <location>
        <begin position="32"/>
        <end position="79"/>
    </location>
</feature>
<feature type="binding site" evidence="11">
    <location>
        <position position="405"/>
    </location>
    <ligand>
        <name>meso-2,6-diaminopimelate</name>
        <dbReference type="ChEBI" id="CHEBI:57791"/>
    </ligand>
</feature>
<keyword evidence="8 11" id="KW-0573">Peptidoglycan synthesis</keyword>
<evidence type="ECO:0000256" key="2">
    <source>
        <dbReference type="ARBA" id="ARBA00022490"/>
    </source>
</evidence>
<dbReference type="Gene3D" id="3.90.190.20">
    <property type="entry name" value="Mur ligase, C-terminal domain"/>
    <property type="match status" value="1"/>
</dbReference>
<evidence type="ECO:0000256" key="12">
    <source>
        <dbReference type="RuleBase" id="RU004135"/>
    </source>
</evidence>
<keyword evidence="7 11" id="KW-0133">Cell shape</keyword>
<comment type="function">
    <text evidence="11">Catalyzes the addition of meso-diaminopimelic acid to the nucleotide precursor UDP-N-acetylmuramoyl-L-alanyl-D-glutamate (UMAG) in the biosynthesis of bacterial cell-wall peptidoglycan.</text>
</comment>
<dbReference type="Pfam" id="PF01225">
    <property type="entry name" value="Mur_ligase"/>
    <property type="match status" value="1"/>
</dbReference>
<keyword evidence="10 11" id="KW-0961">Cell wall biogenesis/degradation</keyword>
<keyword evidence="2 11" id="KW-0963">Cytoplasm</keyword>
<feature type="binding site" evidence="11">
    <location>
        <position position="207"/>
    </location>
    <ligand>
        <name>UDP-N-acetyl-alpha-D-muramoyl-L-alanyl-D-glutamate</name>
        <dbReference type="ChEBI" id="CHEBI:83900"/>
    </ligand>
</feature>
<dbReference type="Pfam" id="PF08245">
    <property type="entry name" value="Mur_ligase_M"/>
    <property type="match status" value="1"/>
</dbReference>
<evidence type="ECO:0000256" key="7">
    <source>
        <dbReference type="ARBA" id="ARBA00022960"/>
    </source>
</evidence>
<dbReference type="RefSeq" id="WP_087463445.1">
    <property type="nucleotide sequence ID" value="NZ_CP021425.1"/>
</dbReference>
<dbReference type="InterPro" id="IPR036615">
    <property type="entry name" value="Mur_ligase_C_dom_sf"/>
</dbReference>
<dbReference type="GO" id="GO:0005737">
    <property type="term" value="C:cytoplasm"/>
    <property type="evidence" value="ECO:0007669"/>
    <property type="project" value="UniProtKB-SubCell"/>
</dbReference>
<dbReference type="Pfam" id="PF02875">
    <property type="entry name" value="Mur_ligase_C"/>
    <property type="match status" value="1"/>
</dbReference>
<feature type="short sequence motif" description="Meso-diaminopimelate recognition motif" evidence="11">
    <location>
        <begin position="429"/>
        <end position="432"/>
    </location>
</feature>
<feature type="domain" description="Mur ligase central" evidence="15">
    <location>
        <begin position="127"/>
        <end position="332"/>
    </location>
</feature>
<keyword evidence="3 11" id="KW-0436">Ligase</keyword>
<evidence type="ECO:0000256" key="9">
    <source>
        <dbReference type="ARBA" id="ARBA00023306"/>
    </source>
</evidence>
<evidence type="ECO:0000313" key="17">
    <source>
        <dbReference type="Proteomes" id="UP000196027"/>
    </source>
</evidence>
<comment type="pathway">
    <text evidence="11 12">Cell wall biogenesis; peptidoglycan biosynthesis.</text>
</comment>
<dbReference type="SUPFAM" id="SSF53623">
    <property type="entry name" value="MurD-like peptide ligases, catalytic domain"/>
    <property type="match status" value="1"/>
</dbReference>
<evidence type="ECO:0000313" key="16">
    <source>
        <dbReference type="EMBL" id="ARU58697.1"/>
    </source>
</evidence>
<evidence type="ECO:0000256" key="5">
    <source>
        <dbReference type="ARBA" id="ARBA00022741"/>
    </source>
</evidence>
<dbReference type="GO" id="GO:0071555">
    <property type="term" value="P:cell wall organization"/>
    <property type="evidence" value="ECO:0007669"/>
    <property type="project" value="UniProtKB-KW"/>
</dbReference>
<feature type="binding site" evidence="11">
    <location>
        <begin position="172"/>
        <end position="173"/>
    </location>
    <ligand>
        <name>UDP-N-acetyl-alpha-D-muramoyl-L-alanyl-D-glutamate</name>
        <dbReference type="ChEBI" id="CHEBI:83900"/>
    </ligand>
</feature>
<dbReference type="NCBIfam" id="TIGR01085">
    <property type="entry name" value="murE"/>
    <property type="match status" value="1"/>
</dbReference>
<dbReference type="InterPro" id="IPR018109">
    <property type="entry name" value="Folylpolyglutamate_synth_CS"/>
</dbReference>
<feature type="binding site" evidence="11">
    <location>
        <position position="480"/>
    </location>
    <ligand>
        <name>meso-2,6-diaminopimelate</name>
        <dbReference type="ChEBI" id="CHEBI:57791"/>
    </ligand>
</feature>
<keyword evidence="11" id="KW-0460">Magnesium</keyword>
<dbReference type="GO" id="GO:0051301">
    <property type="term" value="P:cell division"/>
    <property type="evidence" value="ECO:0007669"/>
    <property type="project" value="UniProtKB-KW"/>
</dbReference>
<dbReference type="AlphaFoldDB" id="A0A1Y0IDV1"/>
<proteinExistence type="inferred from homology"/>
<dbReference type="GO" id="GO:0009252">
    <property type="term" value="P:peptidoglycan biosynthetic process"/>
    <property type="evidence" value="ECO:0007669"/>
    <property type="project" value="UniProtKB-UniRule"/>
</dbReference>
<comment type="caution">
    <text evidence="11">Lacks conserved residue(s) required for the propagation of feature annotation.</text>
</comment>
<feature type="binding site" evidence="11">
    <location>
        <position position="205"/>
    </location>
    <ligand>
        <name>UDP-N-acetyl-alpha-D-muramoyl-L-alanyl-D-glutamate</name>
        <dbReference type="ChEBI" id="CHEBI:83900"/>
    </ligand>
</feature>
<dbReference type="EMBL" id="CP021425">
    <property type="protein sequence ID" value="ARU58697.1"/>
    <property type="molecule type" value="Genomic_DNA"/>
</dbReference>
<dbReference type="GO" id="GO:0008360">
    <property type="term" value="P:regulation of cell shape"/>
    <property type="evidence" value="ECO:0007669"/>
    <property type="project" value="UniProtKB-KW"/>
</dbReference>
<dbReference type="GO" id="GO:0005524">
    <property type="term" value="F:ATP binding"/>
    <property type="evidence" value="ECO:0007669"/>
    <property type="project" value="UniProtKB-UniRule"/>
</dbReference>
<feature type="binding site" evidence="11">
    <location>
        <begin position="429"/>
        <end position="432"/>
    </location>
    <ligand>
        <name>meso-2,6-diaminopimelate</name>
        <dbReference type="ChEBI" id="CHEBI:57791"/>
    </ligand>
</feature>
<dbReference type="SUPFAM" id="SSF53244">
    <property type="entry name" value="MurD-like peptide ligases, peptide-binding domain"/>
    <property type="match status" value="1"/>
</dbReference>
<dbReference type="GO" id="GO:0000287">
    <property type="term" value="F:magnesium ion binding"/>
    <property type="evidence" value="ECO:0007669"/>
    <property type="project" value="UniProtKB-UniRule"/>
</dbReference>
<organism evidence="16 17">
    <name type="scientific">Oleiphilus messinensis</name>
    <dbReference type="NCBI Taxonomy" id="141451"/>
    <lineage>
        <taxon>Bacteria</taxon>
        <taxon>Pseudomonadati</taxon>
        <taxon>Pseudomonadota</taxon>
        <taxon>Gammaproteobacteria</taxon>
        <taxon>Oceanospirillales</taxon>
        <taxon>Oleiphilaceae</taxon>
        <taxon>Oleiphilus</taxon>
    </lineage>
</organism>
<name>A0A1Y0IDV1_9GAMM</name>
<keyword evidence="4 11" id="KW-0132">Cell division</keyword>
<keyword evidence="5 11" id="KW-0547">Nucleotide-binding</keyword>
<dbReference type="NCBIfam" id="NF001126">
    <property type="entry name" value="PRK00139.1-4"/>
    <property type="match status" value="1"/>
</dbReference>
<dbReference type="OrthoDB" id="9800958at2"/>
<dbReference type="Gene3D" id="3.40.1190.10">
    <property type="entry name" value="Mur-like, catalytic domain"/>
    <property type="match status" value="1"/>
</dbReference>
<dbReference type="UniPathway" id="UPA00219"/>
<evidence type="ECO:0000256" key="4">
    <source>
        <dbReference type="ARBA" id="ARBA00022618"/>
    </source>
</evidence>
<comment type="cofactor">
    <cofactor evidence="11">
        <name>Mg(2+)</name>
        <dbReference type="ChEBI" id="CHEBI:18420"/>
    </cofactor>
</comment>
<reference evidence="16 17" key="1">
    <citation type="submission" date="2017-05" db="EMBL/GenBank/DDBJ databases">
        <title>Genomic insights into alkan degradation activity of Oleiphilus messinensis.</title>
        <authorList>
            <person name="Kozyavkin S.A."/>
            <person name="Slesarev A.I."/>
            <person name="Golyshin P.N."/>
            <person name="Korzhenkov A."/>
            <person name="Golyshina O.N."/>
            <person name="Toshchakov S.V."/>
        </authorList>
    </citation>
    <scope>NUCLEOTIDE SEQUENCE [LARGE SCALE GENOMIC DNA]</scope>
    <source>
        <strain evidence="16 17">ME102</strain>
    </source>
</reference>
<dbReference type="PANTHER" id="PTHR23135:SF4">
    <property type="entry name" value="UDP-N-ACETYLMURAMOYL-L-ALANYL-D-GLUTAMATE--2,6-DIAMINOPIMELATE LIGASE MURE HOMOLOG, CHLOROPLASTIC"/>
    <property type="match status" value="1"/>
</dbReference>
<dbReference type="InterPro" id="IPR004101">
    <property type="entry name" value="Mur_ligase_C"/>
</dbReference>
<evidence type="ECO:0000256" key="10">
    <source>
        <dbReference type="ARBA" id="ARBA00023316"/>
    </source>
</evidence>
<comment type="similarity">
    <text evidence="1 11">Belongs to the MurCDEF family. MurE subfamily.</text>
</comment>
<dbReference type="NCBIfam" id="NF001124">
    <property type="entry name" value="PRK00139.1-2"/>
    <property type="match status" value="1"/>
</dbReference>
<dbReference type="PROSITE" id="PS01011">
    <property type="entry name" value="FOLYLPOLYGLU_SYNT_1"/>
    <property type="match status" value="1"/>
</dbReference>
<keyword evidence="9 11" id="KW-0131">Cell cycle</keyword>
<feature type="modified residue" description="N6-carboxylysine" evidence="11">
    <location>
        <position position="239"/>
    </location>
</feature>
<keyword evidence="17" id="KW-1185">Reference proteome</keyword>
<protein>
    <recommendedName>
        <fullName evidence="11">UDP-N-acetylmuramoyl-L-alanyl-D-glutamate--2,6-diaminopimelate ligase</fullName>
        <ecNumber evidence="11">6.3.2.13</ecNumber>
    </recommendedName>
    <alternativeName>
        <fullName evidence="11">Meso-A2pm-adding enzyme</fullName>
    </alternativeName>
    <alternativeName>
        <fullName evidence="11">Meso-diaminopimelate-adding enzyme</fullName>
    </alternativeName>
    <alternativeName>
        <fullName evidence="11">UDP-MurNAc-L-Ala-D-Glu:meso-diaminopimelate ligase</fullName>
    </alternativeName>
    <alternativeName>
        <fullName evidence="11">UDP-MurNAc-tripeptide synthetase</fullName>
    </alternativeName>
    <alternativeName>
        <fullName evidence="11">UDP-N-acetylmuramyl-tripeptide synthetase</fullName>
    </alternativeName>
</protein>
<dbReference type="InterPro" id="IPR000713">
    <property type="entry name" value="Mur_ligase_N"/>
</dbReference>
<dbReference type="InterPro" id="IPR013221">
    <property type="entry name" value="Mur_ligase_cen"/>
</dbReference>
<evidence type="ECO:0000256" key="1">
    <source>
        <dbReference type="ARBA" id="ARBA00005898"/>
    </source>
</evidence>
<feature type="binding site" evidence="11">
    <location>
        <begin position="129"/>
        <end position="135"/>
    </location>
    <ligand>
        <name>ATP</name>
        <dbReference type="ChEBI" id="CHEBI:30616"/>
    </ligand>
</feature>
<comment type="catalytic activity">
    <reaction evidence="11">
        <text>UDP-N-acetyl-alpha-D-muramoyl-L-alanyl-D-glutamate + meso-2,6-diaminopimelate + ATP = UDP-N-acetyl-alpha-D-muramoyl-L-alanyl-gamma-D-glutamyl-meso-2,6-diaminopimelate + ADP + phosphate + H(+)</text>
        <dbReference type="Rhea" id="RHEA:23676"/>
        <dbReference type="ChEBI" id="CHEBI:15378"/>
        <dbReference type="ChEBI" id="CHEBI:30616"/>
        <dbReference type="ChEBI" id="CHEBI:43474"/>
        <dbReference type="ChEBI" id="CHEBI:57791"/>
        <dbReference type="ChEBI" id="CHEBI:83900"/>
        <dbReference type="ChEBI" id="CHEBI:83905"/>
        <dbReference type="ChEBI" id="CHEBI:456216"/>
        <dbReference type="EC" id="6.3.2.13"/>
    </reaction>
</comment>
<evidence type="ECO:0000256" key="6">
    <source>
        <dbReference type="ARBA" id="ARBA00022840"/>
    </source>
</evidence>
<dbReference type="GO" id="GO:0004326">
    <property type="term" value="F:tetrahydrofolylpolyglutamate synthase activity"/>
    <property type="evidence" value="ECO:0007669"/>
    <property type="project" value="InterPro"/>
</dbReference>
<dbReference type="InterPro" id="IPR005761">
    <property type="entry name" value="UDP-N-AcMur-Glu-dNH2Pim_ligase"/>
</dbReference>
<dbReference type="SUPFAM" id="SSF63418">
    <property type="entry name" value="MurE/MurF N-terminal domain"/>
    <property type="match status" value="1"/>
</dbReference>
<sequence>MSSGQSWSLNELLETCFRVPEVVASELSGIRVSNVQIDSRKVSPGDLFIALPGLQSSAEKFVMAAVECGAVAVLCAREGVDFNVSTLNGPGGLRVPCVFGADVPLAAARLINIVLGAPSKALDVIGVTGTNGKTSVTQYTAQLLSMLKGTPQGVMGTLGYGLSGNLEDVGHTTADLKTNHEQLANLRAKGAEYVAMEVSSHALEQGRIAGVVFDGAVFTNLTRDHLDYHGTMESYGNAKARLFDIESVRWAVINLDDPFAQSLLVRDSVRQLSRVITFGIQSDDADLIAVNLKSSAEGIEGDLSWQGQIVPFQTALLGQFNVSNVLAATACVLQCGYDLLDIVPLLPRLQAVAGRMEPVAIEGVGYPRAIVDYAHTPDALENALQASRKHTDQELWCVFGCGGDRDAGKRSEMGKVASELADKVIVTSDNPRSECPQRIIDDILHGTVGGAVIQVEQDRALAIRKALFAAHTGDVVLVAGKGHEPYQEIKGSKFVFSDRDEILKSLHERAANSVNGGPR</sequence>
<dbReference type="Gene3D" id="3.40.1390.10">
    <property type="entry name" value="MurE/MurF, N-terminal domain"/>
    <property type="match status" value="1"/>
</dbReference>
<evidence type="ECO:0000256" key="8">
    <source>
        <dbReference type="ARBA" id="ARBA00022984"/>
    </source>
</evidence>
<feature type="binding site" evidence="11">
    <location>
        <position position="484"/>
    </location>
    <ligand>
        <name>meso-2,6-diaminopimelate</name>
        <dbReference type="ChEBI" id="CHEBI:57791"/>
    </ligand>
</feature>
<feature type="domain" description="Mur ligase C-terminal" evidence="14">
    <location>
        <begin position="354"/>
        <end position="482"/>
    </location>
</feature>
<evidence type="ECO:0000259" key="14">
    <source>
        <dbReference type="Pfam" id="PF02875"/>
    </source>
</evidence>
<evidence type="ECO:0000256" key="11">
    <source>
        <dbReference type="HAMAP-Rule" id="MF_00208"/>
    </source>
</evidence>
<comment type="subcellular location">
    <subcellularLocation>
        <location evidence="11 12">Cytoplasm</location>
    </subcellularLocation>
</comment>
<dbReference type="KEGG" id="ome:OLMES_4702"/>
<dbReference type="HAMAP" id="MF_00208">
    <property type="entry name" value="MurE"/>
    <property type="match status" value="1"/>
</dbReference>
<dbReference type="Proteomes" id="UP000196027">
    <property type="component" value="Chromosome"/>
</dbReference>
<evidence type="ECO:0000259" key="15">
    <source>
        <dbReference type="Pfam" id="PF08245"/>
    </source>
</evidence>
<gene>
    <name evidence="11" type="primary">murE</name>
    <name evidence="16" type="ORF">OLMES_4702</name>
</gene>
<dbReference type="GO" id="GO:0008765">
    <property type="term" value="F:UDP-N-acetylmuramoylalanyl-D-glutamate-2,6-diaminopimelate ligase activity"/>
    <property type="evidence" value="ECO:0007669"/>
    <property type="project" value="UniProtKB-UniRule"/>
</dbReference>
<keyword evidence="6 11" id="KW-0067">ATP-binding</keyword>
<dbReference type="InterPro" id="IPR035911">
    <property type="entry name" value="MurE/MurF_N"/>
</dbReference>
<dbReference type="InterPro" id="IPR036565">
    <property type="entry name" value="Mur-like_cat_sf"/>
</dbReference>